<dbReference type="STRING" id="1262450.S3CA39"/>
<dbReference type="HOGENOM" id="CLU_053381_0_0_1"/>
<evidence type="ECO:0000256" key="2">
    <source>
        <dbReference type="SAM" id="SignalP"/>
    </source>
</evidence>
<dbReference type="OrthoDB" id="1921208at2759"/>
<dbReference type="PANTHER" id="PTHR34883:SF4">
    <property type="entry name" value="CUPREDOXIN"/>
    <property type="match status" value="1"/>
</dbReference>
<dbReference type="InterPro" id="IPR008972">
    <property type="entry name" value="Cupredoxin"/>
</dbReference>
<protein>
    <submittedName>
        <fullName evidence="3">Serine-threonine rich protein</fullName>
    </submittedName>
</protein>
<evidence type="ECO:0000313" key="3">
    <source>
        <dbReference type="EMBL" id="EPE08781.1"/>
    </source>
</evidence>
<feature type="chain" id="PRO_5004507145" evidence="2">
    <location>
        <begin position="18"/>
        <end position="231"/>
    </location>
</feature>
<reference evidence="3 4" key="1">
    <citation type="journal article" date="2013" name="BMC Genomics">
        <title>The genome and transcriptome of the pine saprophyte Ophiostoma piceae, and a comparison with the bark beetle-associated pine pathogen Grosmannia clavigera.</title>
        <authorList>
            <person name="Haridas S."/>
            <person name="Wang Y."/>
            <person name="Lim L."/>
            <person name="Massoumi Alamouti S."/>
            <person name="Jackman S."/>
            <person name="Docking R."/>
            <person name="Robertson G."/>
            <person name="Birol I."/>
            <person name="Bohlmann J."/>
            <person name="Breuil C."/>
        </authorList>
    </citation>
    <scope>NUCLEOTIDE SEQUENCE [LARGE SCALE GENOMIC DNA]</scope>
    <source>
        <strain evidence="3 4">UAMH 11346</strain>
    </source>
</reference>
<sequence length="231" mass="22461">MKFSVALSLCLAPVVLAKSVRNSYPARRDSHNSNNDNSKGSSKGSNNGGSNSGSLVAAEAALAAQAGLILGSLSQIIVIWVNGGGGAATTTINSVQTVTQTVTAGGGGGAAATTAAAAAETTVANGAATTVAAGTGTTAASGAGATHTVTVGGPKGLAYEPASIQAAVGDMVVFTFLSQNHTVSQSAFTTPCELLAGGMDSGFQPNVNNTVNPPPQVALQVMVATPLCMSP</sequence>
<accession>S3CA39</accession>
<feature type="compositionally biased region" description="Low complexity" evidence="1">
    <location>
        <begin position="32"/>
        <end position="45"/>
    </location>
</feature>
<name>S3CA39_OPHP1</name>
<feature type="region of interest" description="Disordered" evidence="1">
    <location>
        <begin position="25"/>
        <end position="50"/>
    </location>
</feature>
<keyword evidence="4" id="KW-1185">Reference proteome</keyword>
<dbReference type="EMBL" id="KE148148">
    <property type="protein sequence ID" value="EPE08781.1"/>
    <property type="molecule type" value="Genomic_DNA"/>
</dbReference>
<dbReference type="SUPFAM" id="SSF49503">
    <property type="entry name" value="Cupredoxins"/>
    <property type="match status" value="1"/>
</dbReference>
<proteinExistence type="predicted"/>
<dbReference type="PANTHER" id="PTHR34883">
    <property type="entry name" value="SERINE-RICH PROTEIN, PUTATIVE-RELATED-RELATED"/>
    <property type="match status" value="1"/>
</dbReference>
<dbReference type="Gene3D" id="2.60.40.420">
    <property type="entry name" value="Cupredoxins - blue copper proteins"/>
    <property type="match status" value="1"/>
</dbReference>
<evidence type="ECO:0000256" key="1">
    <source>
        <dbReference type="SAM" id="MobiDB-lite"/>
    </source>
</evidence>
<keyword evidence="2" id="KW-0732">Signal</keyword>
<dbReference type="InterPro" id="IPR052953">
    <property type="entry name" value="Ser-rich/MCO-related"/>
</dbReference>
<evidence type="ECO:0000313" key="4">
    <source>
        <dbReference type="Proteomes" id="UP000016923"/>
    </source>
</evidence>
<feature type="signal peptide" evidence="2">
    <location>
        <begin position="1"/>
        <end position="17"/>
    </location>
</feature>
<dbReference type="eggNOG" id="ENOG502S40X">
    <property type="taxonomic scope" value="Eukaryota"/>
</dbReference>
<organism evidence="3 4">
    <name type="scientific">Ophiostoma piceae (strain UAMH 11346)</name>
    <name type="common">Sap stain fungus</name>
    <dbReference type="NCBI Taxonomy" id="1262450"/>
    <lineage>
        <taxon>Eukaryota</taxon>
        <taxon>Fungi</taxon>
        <taxon>Dikarya</taxon>
        <taxon>Ascomycota</taxon>
        <taxon>Pezizomycotina</taxon>
        <taxon>Sordariomycetes</taxon>
        <taxon>Sordariomycetidae</taxon>
        <taxon>Ophiostomatales</taxon>
        <taxon>Ophiostomataceae</taxon>
        <taxon>Ophiostoma</taxon>
    </lineage>
</organism>
<gene>
    <name evidence="3" type="ORF">F503_04368</name>
</gene>
<dbReference type="VEuPathDB" id="FungiDB:F503_04368"/>
<dbReference type="AlphaFoldDB" id="S3CA39"/>
<dbReference type="Proteomes" id="UP000016923">
    <property type="component" value="Unassembled WGS sequence"/>
</dbReference>